<name>A0ABR5AWI1_BACBA</name>
<keyword evidence="2" id="KW-1185">Reference proteome</keyword>
<evidence type="ECO:0000313" key="2">
    <source>
        <dbReference type="Proteomes" id="UP000031982"/>
    </source>
</evidence>
<sequence length="43" mass="4772">MRISVNPKGSVFAGAKEKYGPLNLAERENGLNHRLGELYLSLK</sequence>
<evidence type="ECO:0000313" key="1">
    <source>
        <dbReference type="EMBL" id="KIL79121.1"/>
    </source>
</evidence>
<dbReference type="Proteomes" id="UP000031982">
    <property type="component" value="Unassembled WGS sequence"/>
</dbReference>
<reference evidence="1 2" key="1">
    <citation type="submission" date="2015-01" db="EMBL/GenBank/DDBJ databases">
        <title>Genome Assembly of Bacillus badius MTCC 1458.</title>
        <authorList>
            <person name="Verma A."/>
            <person name="Khatri I."/>
            <person name="Mual P."/>
            <person name="Subramanian S."/>
            <person name="Krishnamurthi S."/>
        </authorList>
    </citation>
    <scope>NUCLEOTIDE SEQUENCE [LARGE SCALE GENOMIC DNA]</scope>
    <source>
        <strain evidence="1 2">MTCC 1458</strain>
    </source>
</reference>
<protein>
    <submittedName>
        <fullName evidence="1">Uncharacterized protein</fullName>
    </submittedName>
</protein>
<accession>A0ABR5AWI1</accession>
<gene>
    <name evidence="1" type="ORF">SD77_3541</name>
</gene>
<dbReference type="EMBL" id="JXLP01000004">
    <property type="protein sequence ID" value="KIL79121.1"/>
    <property type="molecule type" value="Genomic_DNA"/>
</dbReference>
<proteinExistence type="predicted"/>
<organism evidence="1 2">
    <name type="scientific">Bacillus badius</name>
    <dbReference type="NCBI Taxonomy" id="1455"/>
    <lineage>
        <taxon>Bacteria</taxon>
        <taxon>Bacillati</taxon>
        <taxon>Bacillota</taxon>
        <taxon>Bacilli</taxon>
        <taxon>Bacillales</taxon>
        <taxon>Bacillaceae</taxon>
        <taxon>Pseudobacillus</taxon>
    </lineage>
</organism>
<comment type="caution">
    <text evidence="1">The sequence shown here is derived from an EMBL/GenBank/DDBJ whole genome shotgun (WGS) entry which is preliminary data.</text>
</comment>